<sequence>MAPGLRLLLPLVLCVGLGAFVSSSGAGGFRKRGPSVTAKRRAATSPMAGGGLGALWTLGLGVRAGEEEASRAQGDGRRPRGWRRSRGDPGGSGLRPAGPRRRLLGLLVLGRGSEVSSLRVGEASGTGGPVLQEGDCSSISFGVAWARERSKRNAGRVGDRTRAGEALGAQGLQQPVPLSWGGEEPSSARAAGFRAGVKAPSSNERLSAAPFGEPSSSPGKGRCAFNFGRWVAPAVGCSLGPANAAPVHLGRAPRRGTRAGGGLPDSASSGLPRT</sequence>
<evidence type="ECO:0000256" key="2">
    <source>
        <dbReference type="SAM" id="SignalP"/>
    </source>
</evidence>
<accession>A0ABQ9W9D8</accession>
<evidence type="ECO:0000313" key="3">
    <source>
        <dbReference type="EMBL" id="KAK2118243.1"/>
    </source>
</evidence>
<dbReference type="EMBL" id="JASSZA010000002">
    <property type="protein sequence ID" value="KAK2118243.1"/>
    <property type="molecule type" value="Genomic_DNA"/>
</dbReference>
<reference evidence="3 4" key="1">
    <citation type="submission" date="2023-05" db="EMBL/GenBank/DDBJ databases">
        <title>B98-5 Cell Line De Novo Hybrid Assembly: An Optical Mapping Approach.</title>
        <authorList>
            <person name="Kananen K."/>
            <person name="Auerbach J.A."/>
            <person name="Kautto E."/>
            <person name="Blachly J.S."/>
        </authorList>
    </citation>
    <scope>NUCLEOTIDE SEQUENCE [LARGE SCALE GENOMIC DNA]</scope>
    <source>
        <strain evidence="3">B95-8</strain>
        <tissue evidence="3">Cell line</tissue>
    </source>
</reference>
<feature type="chain" id="PRO_5046380178" evidence="2">
    <location>
        <begin position="27"/>
        <end position="274"/>
    </location>
</feature>
<feature type="region of interest" description="Disordered" evidence="1">
    <location>
        <begin position="150"/>
        <end position="218"/>
    </location>
</feature>
<comment type="caution">
    <text evidence="3">The sequence shown here is derived from an EMBL/GenBank/DDBJ whole genome shotgun (WGS) entry which is preliminary data.</text>
</comment>
<dbReference type="Proteomes" id="UP001266305">
    <property type="component" value="Unassembled WGS sequence"/>
</dbReference>
<organism evidence="3 4">
    <name type="scientific">Saguinus oedipus</name>
    <name type="common">Cotton-top tamarin</name>
    <name type="synonym">Oedipomidas oedipus</name>
    <dbReference type="NCBI Taxonomy" id="9490"/>
    <lineage>
        <taxon>Eukaryota</taxon>
        <taxon>Metazoa</taxon>
        <taxon>Chordata</taxon>
        <taxon>Craniata</taxon>
        <taxon>Vertebrata</taxon>
        <taxon>Euteleostomi</taxon>
        <taxon>Mammalia</taxon>
        <taxon>Eutheria</taxon>
        <taxon>Euarchontoglires</taxon>
        <taxon>Primates</taxon>
        <taxon>Haplorrhini</taxon>
        <taxon>Platyrrhini</taxon>
        <taxon>Cebidae</taxon>
        <taxon>Callitrichinae</taxon>
        <taxon>Saguinus</taxon>
    </lineage>
</organism>
<feature type="region of interest" description="Disordered" evidence="1">
    <location>
        <begin position="243"/>
        <end position="274"/>
    </location>
</feature>
<feature type="compositionally biased region" description="Basic and acidic residues" evidence="1">
    <location>
        <begin position="66"/>
        <end position="78"/>
    </location>
</feature>
<proteinExistence type="predicted"/>
<protein>
    <submittedName>
        <fullName evidence="3">Uncharacterized protein</fullName>
    </submittedName>
</protein>
<gene>
    <name evidence="3" type="ORF">P7K49_005130</name>
</gene>
<feature type="signal peptide" evidence="2">
    <location>
        <begin position="1"/>
        <end position="26"/>
    </location>
</feature>
<name>A0ABQ9W9D8_SAGOE</name>
<keyword evidence="2" id="KW-0732">Signal</keyword>
<keyword evidence="4" id="KW-1185">Reference proteome</keyword>
<evidence type="ECO:0000313" key="4">
    <source>
        <dbReference type="Proteomes" id="UP001266305"/>
    </source>
</evidence>
<evidence type="ECO:0000256" key="1">
    <source>
        <dbReference type="SAM" id="MobiDB-lite"/>
    </source>
</evidence>
<feature type="region of interest" description="Disordered" evidence="1">
    <location>
        <begin position="66"/>
        <end position="99"/>
    </location>
</feature>